<dbReference type="PANTHER" id="PTHR37244">
    <property type="entry name" value="NADP-SPECIFIC GLUTAMATE DEHYDROGENASE"/>
    <property type="match status" value="1"/>
</dbReference>
<proteinExistence type="predicted"/>
<evidence type="ECO:0000313" key="3">
    <source>
        <dbReference type="Proteomes" id="UP001159364"/>
    </source>
</evidence>
<keyword evidence="1" id="KW-1133">Transmembrane helix</keyword>
<organism evidence="2 3">
    <name type="scientific">Erythroxylum novogranatense</name>
    <dbReference type="NCBI Taxonomy" id="1862640"/>
    <lineage>
        <taxon>Eukaryota</taxon>
        <taxon>Viridiplantae</taxon>
        <taxon>Streptophyta</taxon>
        <taxon>Embryophyta</taxon>
        <taxon>Tracheophyta</taxon>
        <taxon>Spermatophyta</taxon>
        <taxon>Magnoliopsida</taxon>
        <taxon>eudicotyledons</taxon>
        <taxon>Gunneridae</taxon>
        <taxon>Pentapetalae</taxon>
        <taxon>rosids</taxon>
        <taxon>fabids</taxon>
        <taxon>Malpighiales</taxon>
        <taxon>Erythroxylaceae</taxon>
        <taxon>Erythroxylum</taxon>
    </lineage>
</organism>
<feature type="transmembrane region" description="Helical" evidence="1">
    <location>
        <begin position="232"/>
        <end position="255"/>
    </location>
</feature>
<keyword evidence="1" id="KW-0472">Membrane</keyword>
<reference evidence="2 3" key="1">
    <citation type="submission" date="2021-09" db="EMBL/GenBank/DDBJ databases">
        <title>Genomic insights and catalytic innovation underlie evolution of tropane alkaloids biosynthesis.</title>
        <authorList>
            <person name="Wang Y.-J."/>
            <person name="Tian T."/>
            <person name="Huang J.-P."/>
            <person name="Huang S.-X."/>
        </authorList>
    </citation>
    <scope>NUCLEOTIDE SEQUENCE [LARGE SCALE GENOMIC DNA]</scope>
    <source>
        <strain evidence="2">KIB-2018</strain>
        <tissue evidence="2">Leaf</tissue>
    </source>
</reference>
<name>A0AAV8S7B9_9ROSI</name>
<evidence type="ECO:0000313" key="2">
    <source>
        <dbReference type="EMBL" id="KAJ8747935.1"/>
    </source>
</evidence>
<dbReference type="AlphaFoldDB" id="A0AAV8S7B9"/>
<dbReference type="PANTHER" id="PTHR37244:SF1">
    <property type="entry name" value="NADP-SPECIFIC GLUTAMATE DEHYDROGENASE"/>
    <property type="match status" value="1"/>
</dbReference>
<dbReference type="Proteomes" id="UP001159364">
    <property type="component" value="Unassembled WGS sequence"/>
</dbReference>
<keyword evidence="1" id="KW-0812">Transmembrane</keyword>
<protein>
    <recommendedName>
        <fullName evidence="4">Erythronate-4-phosphate dehydrogenase family protein</fullName>
    </recommendedName>
</protein>
<dbReference type="EMBL" id="JAIWQS010000052">
    <property type="protein sequence ID" value="KAJ8747935.1"/>
    <property type="molecule type" value="Genomic_DNA"/>
</dbReference>
<accession>A0AAV8S7B9</accession>
<gene>
    <name evidence="2" type="ORF">K2173_013003</name>
</gene>
<keyword evidence="3" id="KW-1185">Reference proteome</keyword>
<comment type="caution">
    <text evidence="2">The sequence shown here is derived from an EMBL/GenBank/DDBJ whole genome shotgun (WGS) entry which is preliminary data.</text>
</comment>
<evidence type="ECO:0000256" key="1">
    <source>
        <dbReference type="SAM" id="Phobius"/>
    </source>
</evidence>
<evidence type="ECO:0008006" key="4">
    <source>
        <dbReference type="Google" id="ProtNLM"/>
    </source>
</evidence>
<sequence length="267" mass="30274">MERPYEASSNGEAEICNLQCVRYSPFQSRTKFSSSWFDLRVFYFLTLNHIPLTPDSQFEVMMLKVAYKKSEEATFVSTDSIRTTGSVKFEVYEKDRLILSGVLQMSNNNGSNGEFKGNEKRWSMTCESAITVSPSPTIEVYITGCLSGMPIILTKIMQLSYGKKHNRKGVLDAIPENEATESLKNNSSGDDLKYKSYKLETEEDYGNMYRRRKENLESEDGELSWFKIGVRVGVGIGLGICVGIGVEFGLLIRTYQATSRNFKRRLV</sequence>